<gene>
    <name evidence="1" type="ORF">G3I67_06665</name>
</gene>
<protein>
    <submittedName>
        <fullName evidence="1">Uncharacterized protein</fullName>
    </submittedName>
</protein>
<sequence>MSRKEDIIRTMQNTRVNGLIAKRFFHITAPQHADSILERMHDDEVFFSFILLPNSKKQPAEALICTNQRIMIWNNEFAEDEDIPISSINKHDMESGWFSTRLHVQGDKNGHSWNWVFKCEKEIMAAFESGLRLARFGADSKT</sequence>
<dbReference type="EMBL" id="JAAGRN010000004">
    <property type="protein sequence ID" value="NDY82910.1"/>
    <property type="molecule type" value="Genomic_DNA"/>
</dbReference>
<evidence type="ECO:0000313" key="1">
    <source>
        <dbReference type="EMBL" id="NDY82910.1"/>
    </source>
</evidence>
<name>A0A6B2QWW7_9BURK</name>
<proteinExistence type="predicted"/>
<organism evidence="1">
    <name type="scientific">Sheuella amnicola</name>
    <dbReference type="NCBI Taxonomy" id="2707330"/>
    <lineage>
        <taxon>Bacteria</taxon>
        <taxon>Pseudomonadati</taxon>
        <taxon>Pseudomonadota</taxon>
        <taxon>Betaproteobacteria</taxon>
        <taxon>Burkholderiales</taxon>
        <taxon>Alcaligenaceae</taxon>
        <taxon>Sheuella</taxon>
    </lineage>
</organism>
<dbReference type="AlphaFoldDB" id="A0A6B2QWW7"/>
<reference evidence="1" key="1">
    <citation type="submission" date="2020-02" db="EMBL/GenBank/DDBJ databases">
        <authorList>
            <person name="Chen W.-M."/>
        </authorList>
    </citation>
    <scope>NUCLEOTIDE SEQUENCE</scope>
    <source>
        <strain evidence="1">NBD-18</strain>
    </source>
</reference>
<dbReference type="RefSeq" id="WP_163653088.1">
    <property type="nucleotide sequence ID" value="NZ_JAAGRN010000004.1"/>
</dbReference>
<accession>A0A6B2QWW7</accession>
<comment type="caution">
    <text evidence="1">The sequence shown here is derived from an EMBL/GenBank/DDBJ whole genome shotgun (WGS) entry which is preliminary data.</text>
</comment>